<evidence type="ECO:0000259" key="3">
    <source>
        <dbReference type="PROSITE" id="PS51186"/>
    </source>
</evidence>
<protein>
    <submittedName>
        <fullName evidence="4">GNAT family N-acetyltransferase</fullName>
    </submittedName>
</protein>
<dbReference type="PANTHER" id="PTHR43877">
    <property type="entry name" value="AMINOALKYLPHOSPHONATE N-ACETYLTRANSFERASE-RELATED-RELATED"/>
    <property type="match status" value="1"/>
</dbReference>
<dbReference type="SUPFAM" id="SSF55729">
    <property type="entry name" value="Acyl-CoA N-acyltransferases (Nat)"/>
    <property type="match status" value="1"/>
</dbReference>
<organism evidence="4 5">
    <name type="scientific">Stigmatella ashevillensis</name>
    <dbReference type="NCBI Taxonomy" id="2995309"/>
    <lineage>
        <taxon>Bacteria</taxon>
        <taxon>Pseudomonadati</taxon>
        <taxon>Myxococcota</taxon>
        <taxon>Myxococcia</taxon>
        <taxon>Myxococcales</taxon>
        <taxon>Cystobacterineae</taxon>
        <taxon>Archangiaceae</taxon>
        <taxon>Stigmatella</taxon>
    </lineage>
</organism>
<gene>
    <name evidence="4" type="ORF">POL68_07055</name>
</gene>
<dbReference type="InterPro" id="IPR016181">
    <property type="entry name" value="Acyl_CoA_acyltransferase"/>
</dbReference>
<feature type="domain" description="N-acetyltransferase" evidence="3">
    <location>
        <begin position="21"/>
        <end position="168"/>
    </location>
</feature>
<dbReference type="PROSITE" id="PS51186">
    <property type="entry name" value="GNAT"/>
    <property type="match status" value="1"/>
</dbReference>
<keyword evidence="1" id="KW-0808">Transferase</keyword>
<evidence type="ECO:0000256" key="2">
    <source>
        <dbReference type="ARBA" id="ARBA00023315"/>
    </source>
</evidence>
<evidence type="ECO:0000313" key="4">
    <source>
        <dbReference type="EMBL" id="MDC0708224.1"/>
    </source>
</evidence>
<dbReference type="EMBL" id="JAQNDM010000002">
    <property type="protein sequence ID" value="MDC0708224.1"/>
    <property type="molecule type" value="Genomic_DNA"/>
</dbReference>
<reference evidence="4 5" key="1">
    <citation type="submission" date="2022-11" db="EMBL/GenBank/DDBJ databases">
        <title>Minimal conservation of predation-associated metabolite biosynthetic gene clusters underscores biosynthetic potential of Myxococcota including descriptions for ten novel species: Archangium lansinium sp. nov., Myxococcus landrumus sp. nov., Nannocystis bai.</title>
        <authorList>
            <person name="Ahearne A."/>
            <person name="Stevens C."/>
            <person name="Dowd S."/>
        </authorList>
    </citation>
    <scope>NUCLEOTIDE SEQUENCE [LARGE SCALE GENOMIC DNA]</scope>
    <source>
        <strain evidence="4 5">NCWAL01</strain>
    </source>
</reference>
<accession>A0ABT5D3H2</accession>
<evidence type="ECO:0000256" key="1">
    <source>
        <dbReference type="ARBA" id="ARBA00022679"/>
    </source>
</evidence>
<dbReference type="Proteomes" id="UP001221838">
    <property type="component" value="Unassembled WGS sequence"/>
</dbReference>
<dbReference type="CDD" id="cd04301">
    <property type="entry name" value="NAT_SF"/>
    <property type="match status" value="1"/>
</dbReference>
<dbReference type="Pfam" id="PF00583">
    <property type="entry name" value="Acetyltransf_1"/>
    <property type="match status" value="1"/>
</dbReference>
<dbReference type="InterPro" id="IPR050832">
    <property type="entry name" value="Bact_Acetyltransf"/>
</dbReference>
<sequence>MPPSTATSPSSSPSPATVPGFRIRRARRGDAEALASLLRELGFPDGSDTQTVHWVTSHPEIEIFVACDAQDRPVGMISLSHRPQLRLKGRIATVDELVVTEAWRRRGVGRALLLHAIERTRVLSVKRLELAARCAQAQGDGLARFYQACGFVEDCVVFHHGGLEGQRP</sequence>
<keyword evidence="5" id="KW-1185">Reference proteome</keyword>
<name>A0ABT5D3H2_9BACT</name>
<evidence type="ECO:0000313" key="5">
    <source>
        <dbReference type="Proteomes" id="UP001221838"/>
    </source>
</evidence>
<keyword evidence="2" id="KW-0012">Acyltransferase</keyword>
<dbReference type="RefSeq" id="WP_272135847.1">
    <property type="nucleotide sequence ID" value="NZ_JAQNDM010000002.1"/>
</dbReference>
<dbReference type="InterPro" id="IPR000182">
    <property type="entry name" value="GNAT_dom"/>
</dbReference>
<dbReference type="Gene3D" id="3.40.630.30">
    <property type="match status" value="1"/>
</dbReference>
<proteinExistence type="predicted"/>
<comment type="caution">
    <text evidence="4">The sequence shown here is derived from an EMBL/GenBank/DDBJ whole genome shotgun (WGS) entry which is preliminary data.</text>
</comment>